<dbReference type="InterPro" id="IPR036390">
    <property type="entry name" value="WH_DNA-bd_sf"/>
</dbReference>
<keyword evidence="3" id="KW-0119">Carbohydrate metabolism</keyword>
<dbReference type="PANTHER" id="PTHR18964">
    <property type="entry name" value="ROK (REPRESSOR, ORF, KINASE) FAMILY"/>
    <property type="match status" value="1"/>
</dbReference>
<dbReference type="Gene3D" id="1.10.10.10">
    <property type="entry name" value="Winged helix-like DNA-binding domain superfamily/Winged helix DNA-binding domain"/>
    <property type="match status" value="1"/>
</dbReference>
<dbReference type="AlphaFoldDB" id="A0A5C7F3K9"/>
<evidence type="ECO:0000256" key="2">
    <source>
        <dbReference type="ARBA" id="ARBA00006479"/>
    </source>
</evidence>
<dbReference type="PANTHER" id="PTHR18964:SF149">
    <property type="entry name" value="BIFUNCTIONAL UDP-N-ACETYLGLUCOSAMINE 2-EPIMERASE_N-ACETYLMANNOSAMINE KINASE"/>
    <property type="match status" value="1"/>
</dbReference>
<dbReference type="InterPro" id="IPR036388">
    <property type="entry name" value="WH-like_DNA-bd_sf"/>
</dbReference>
<comment type="function">
    <text evidence="1">Transcriptional repressor of xylose-utilizing enzymes.</text>
</comment>
<dbReference type="GO" id="GO:0042732">
    <property type="term" value="P:D-xylose metabolic process"/>
    <property type="evidence" value="ECO:0007669"/>
    <property type="project" value="UniProtKB-KW"/>
</dbReference>
<dbReference type="CDD" id="cd24076">
    <property type="entry name" value="ASKHA_ATPase_ROK_BsXylR-like"/>
    <property type="match status" value="1"/>
</dbReference>
<evidence type="ECO:0000313" key="4">
    <source>
        <dbReference type="EMBL" id="WWD80548.1"/>
    </source>
</evidence>
<sequence length="385" mass="42379">MANYQQAVKLANKAIVLDAIRTHEPISRATLAQTLGLTKATVSSLVEELITEEYCYQTGLGKSSGGRRPLMLQFNERAGFAISCDIGVNYIFTTMSDLRGMVIFEIHRFFDTNDFTRTVMEVKSMIDTCINNMSPSPFGLIGIGFGVPGLVTKDGIILSTPNLDWHQSNLKEIFSDHYDTSIIVENEANAGAYGEKTYGAAKNSESFVYISAGMGIGAGVVLDGKLIRGASGFTGEVGHTTIVDGGLKCRCGNYGCWEMYASEMALLSSFKQNGTPREIEPLIERAETDEKVRATFEKIGYYLGIGLTNIIHTFNPEKVVVGNRLVQAKELIETEIQQAVTERTLPALIAETEIVFNENYQYASVQGLAAFSIEHFLEKQFHYFG</sequence>
<dbReference type="Proteomes" id="UP000321816">
    <property type="component" value="Chromosome"/>
</dbReference>
<evidence type="ECO:0000313" key="5">
    <source>
        <dbReference type="Proteomes" id="UP000321816"/>
    </source>
</evidence>
<gene>
    <name evidence="4" type="ORF">FTX54_002995</name>
</gene>
<comment type="similarity">
    <text evidence="2">Belongs to the ROK (NagC/XylR) family.</text>
</comment>
<dbReference type="Pfam" id="PF00480">
    <property type="entry name" value="ROK"/>
    <property type="match status" value="1"/>
</dbReference>
<name>A0A5C7F3K9_9BACI</name>
<reference evidence="4 5" key="1">
    <citation type="submission" date="2024-01" db="EMBL/GenBank/DDBJ databases">
        <title>Complete Genome Sequence of Alkalicoccus halolimnae BZ-SZ-XJ29T, a Moderately Halophilic Bacterium Isolated from a Salt Lake.</title>
        <authorList>
            <person name="Zhao B."/>
        </authorList>
    </citation>
    <scope>NUCLEOTIDE SEQUENCE [LARGE SCALE GENOMIC DNA]</scope>
    <source>
        <strain evidence="4 5">BZ-SZ-XJ29</strain>
    </source>
</reference>
<dbReference type="OrthoDB" id="9796533at2"/>
<keyword evidence="5" id="KW-1185">Reference proteome</keyword>
<protein>
    <submittedName>
        <fullName evidence="4">ROK family transcriptional regulator</fullName>
    </submittedName>
</protein>
<evidence type="ECO:0000256" key="3">
    <source>
        <dbReference type="ARBA" id="ARBA00022629"/>
    </source>
</evidence>
<dbReference type="SUPFAM" id="SSF46785">
    <property type="entry name" value="Winged helix' DNA-binding domain"/>
    <property type="match status" value="1"/>
</dbReference>
<organism evidence="4 5">
    <name type="scientific">Alkalicoccus halolimnae</name>
    <dbReference type="NCBI Taxonomy" id="1667239"/>
    <lineage>
        <taxon>Bacteria</taxon>
        <taxon>Bacillati</taxon>
        <taxon>Bacillota</taxon>
        <taxon>Bacilli</taxon>
        <taxon>Bacillales</taxon>
        <taxon>Bacillaceae</taxon>
        <taxon>Alkalicoccus</taxon>
    </lineage>
</organism>
<dbReference type="InterPro" id="IPR043129">
    <property type="entry name" value="ATPase_NBD"/>
</dbReference>
<dbReference type="SUPFAM" id="SSF53067">
    <property type="entry name" value="Actin-like ATPase domain"/>
    <property type="match status" value="1"/>
</dbReference>
<evidence type="ECO:0000256" key="1">
    <source>
        <dbReference type="ARBA" id="ARBA00002486"/>
    </source>
</evidence>
<dbReference type="Gene3D" id="3.30.420.40">
    <property type="match status" value="2"/>
</dbReference>
<dbReference type="RefSeq" id="WP_147804917.1">
    <property type="nucleotide sequence ID" value="NZ_CP144914.1"/>
</dbReference>
<dbReference type="EMBL" id="CP144914">
    <property type="protein sequence ID" value="WWD80548.1"/>
    <property type="molecule type" value="Genomic_DNA"/>
</dbReference>
<proteinExistence type="inferred from homology"/>
<dbReference type="KEGG" id="ahal:FTX54_002995"/>
<keyword evidence="3" id="KW-0859">Xylose metabolism</keyword>
<accession>A0A5C7F3K9</accession>
<dbReference type="InterPro" id="IPR000600">
    <property type="entry name" value="ROK"/>
</dbReference>